<protein>
    <submittedName>
        <fullName evidence="1">Uncharacterized protein</fullName>
    </submittedName>
</protein>
<dbReference type="AlphaFoldDB" id="A0A101J761"/>
<sequence>MKRHYTRTITGFKCCACRQEFSSSQEFAKHCAKGGECRKPVTLGFYIDVNIHPYYWTGTKPECYQRTA</sequence>
<dbReference type="EMBL" id="LLZG01000408">
    <property type="protein sequence ID" value="KUL21443.1"/>
    <property type="molecule type" value="Genomic_DNA"/>
</dbReference>
<keyword evidence="2" id="KW-1185">Reference proteome</keyword>
<reference evidence="2" key="1">
    <citation type="submission" date="2015-10" db="EMBL/GenBank/DDBJ databases">
        <authorList>
            <person name="Ju K.-S."/>
            <person name="Doroghazi J.R."/>
            <person name="Metcalf W.W."/>
        </authorList>
    </citation>
    <scope>NUCLEOTIDE SEQUENCE [LARGE SCALE GENOMIC DNA]</scope>
    <source>
        <strain evidence="2">NRRL 3151</strain>
    </source>
</reference>
<evidence type="ECO:0000313" key="2">
    <source>
        <dbReference type="Proteomes" id="UP000053923"/>
    </source>
</evidence>
<dbReference type="Proteomes" id="UP000053923">
    <property type="component" value="Unassembled WGS sequence"/>
</dbReference>
<evidence type="ECO:0000313" key="1">
    <source>
        <dbReference type="EMBL" id="KUL21443.1"/>
    </source>
</evidence>
<proteinExistence type="predicted"/>
<name>A0A101J761_9ACTN</name>
<comment type="caution">
    <text evidence="1">The sequence shown here is derived from an EMBL/GenBank/DDBJ whole genome shotgun (WGS) entry which is preliminary data.</text>
</comment>
<organism evidence="1 2">
    <name type="scientific">Streptomyces regalis</name>
    <dbReference type="NCBI Taxonomy" id="68262"/>
    <lineage>
        <taxon>Bacteria</taxon>
        <taxon>Bacillati</taxon>
        <taxon>Actinomycetota</taxon>
        <taxon>Actinomycetes</taxon>
        <taxon>Kitasatosporales</taxon>
        <taxon>Streptomycetaceae</taxon>
        <taxon>Streptomyces</taxon>
    </lineage>
</organism>
<gene>
    <name evidence="1" type="ORF">ADL12_44670</name>
</gene>
<accession>A0A101J761</accession>